<accession>A0A1I2K8V8</accession>
<dbReference type="InterPro" id="IPR022385">
    <property type="entry name" value="Rhs_assc_core"/>
</dbReference>
<gene>
    <name evidence="2" type="ORF">SAMN04488541_10843</name>
</gene>
<evidence type="ECO:0000256" key="1">
    <source>
        <dbReference type="SAM" id="MobiDB-lite"/>
    </source>
</evidence>
<evidence type="ECO:0000313" key="3">
    <source>
        <dbReference type="Proteomes" id="UP000199513"/>
    </source>
</evidence>
<feature type="region of interest" description="Disordered" evidence="1">
    <location>
        <begin position="139"/>
        <end position="158"/>
    </location>
</feature>
<evidence type="ECO:0000313" key="2">
    <source>
        <dbReference type="EMBL" id="SFF61657.1"/>
    </source>
</evidence>
<dbReference type="PANTHER" id="PTHR32305">
    <property type="match status" value="1"/>
</dbReference>
<organism evidence="2 3">
    <name type="scientific">Thermoflexibacter ruber</name>
    <dbReference type="NCBI Taxonomy" id="1003"/>
    <lineage>
        <taxon>Bacteria</taxon>
        <taxon>Pseudomonadati</taxon>
        <taxon>Bacteroidota</taxon>
        <taxon>Cytophagia</taxon>
        <taxon>Cytophagales</taxon>
        <taxon>Thermoflexibacteraceae</taxon>
        <taxon>Thermoflexibacter</taxon>
    </lineage>
</organism>
<proteinExistence type="predicted"/>
<dbReference type="NCBIfam" id="TIGR03696">
    <property type="entry name" value="Rhs_assc_core"/>
    <property type="match status" value="1"/>
</dbReference>
<dbReference type="EMBL" id="FONY01000084">
    <property type="protein sequence ID" value="SFF61657.1"/>
    <property type="molecule type" value="Genomic_DNA"/>
</dbReference>
<sequence>MGGVRRATLSIGMTLPVGTTSIVAYMKYEGGTEVYFDDLKIELSAVPVAMVVQENHYYPFGLNMKGLDYVQTVNQENKFTFNGQTEKETKLNLHWHETAFRSYDPQLGRFHQIDPLADLFTGINPYQFGYNNPVMFNDPTGLASPTPSPAPPKKEPKDKTGNLIILIQGADYQDFRDAVNNAPENNNWNSISVTNIQDAADKVKQYRDEYGDDIQNLVISTHGNAGYIELDPLDEYKGLFSSTVQKYLNPETRRKTHSTYKSWIESLEIIASCMANNNNANLLFRSCFSGLPEEEGQLSFAELLGQLFDLGRKNKFNLFMNQDYSVGSYKYSFKGTDKKTKKKYDWFSQQIIDSPKARKYVNKSYPLYLTNPSDYRRGWLQITQDGEFTELGKLIPILQGIGMPIILQSIQNNK</sequence>
<protein>
    <submittedName>
        <fullName evidence="2">RHS repeat-associated core domain-containing protein</fullName>
    </submittedName>
</protein>
<name>A0A1I2K8V8_9BACT</name>
<dbReference type="AlphaFoldDB" id="A0A1I2K8V8"/>
<dbReference type="OrthoDB" id="976756at2"/>
<dbReference type="Gene3D" id="2.180.10.10">
    <property type="entry name" value="RHS repeat-associated core"/>
    <property type="match status" value="1"/>
</dbReference>
<keyword evidence="3" id="KW-1185">Reference proteome</keyword>
<dbReference type="Proteomes" id="UP000199513">
    <property type="component" value="Unassembled WGS sequence"/>
</dbReference>
<dbReference type="PANTHER" id="PTHR32305:SF15">
    <property type="entry name" value="PROTEIN RHSA-RELATED"/>
    <property type="match status" value="1"/>
</dbReference>
<reference evidence="2 3" key="1">
    <citation type="submission" date="2016-10" db="EMBL/GenBank/DDBJ databases">
        <authorList>
            <person name="de Groot N.N."/>
        </authorList>
    </citation>
    <scope>NUCLEOTIDE SEQUENCE [LARGE SCALE GENOMIC DNA]</scope>
    <source>
        <strain>GEY</strain>
        <strain evidence="3">DSM 9560</strain>
    </source>
</reference>
<dbReference type="InterPro" id="IPR050708">
    <property type="entry name" value="T6SS_VgrG/RHS"/>
</dbReference>
<dbReference type="STRING" id="1003.SAMN04488541_10843"/>